<keyword evidence="1" id="KW-0472">Membrane</keyword>
<dbReference type="AlphaFoldDB" id="A0AAV2S087"/>
<dbReference type="Proteomes" id="UP001497623">
    <property type="component" value="Unassembled WGS sequence"/>
</dbReference>
<name>A0AAV2S087_MEGNR</name>
<keyword evidence="1" id="KW-1133">Transmembrane helix</keyword>
<protein>
    <submittedName>
        <fullName evidence="2">Uncharacterized protein</fullName>
    </submittedName>
</protein>
<evidence type="ECO:0000313" key="2">
    <source>
        <dbReference type="EMBL" id="CAL4148638.1"/>
    </source>
</evidence>
<keyword evidence="1" id="KW-0812">Transmembrane</keyword>
<dbReference type="EMBL" id="CAXKWB010036596">
    <property type="protein sequence ID" value="CAL4148638.1"/>
    <property type="molecule type" value="Genomic_DNA"/>
</dbReference>
<keyword evidence="3" id="KW-1185">Reference proteome</keyword>
<feature type="transmembrane region" description="Helical" evidence="1">
    <location>
        <begin position="32"/>
        <end position="50"/>
    </location>
</feature>
<evidence type="ECO:0000256" key="1">
    <source>
        <dbReference type="SAM" id="Phobius"/>
    </source>
</evidence>
<gene>
    <name evidence="2" type="ORF">MNOR_LOCUS30266</name>
</gene>
<sequence>MPESETAGNAQIVKLDPNLLTIRVRKYVHLKIAQTAICLVLVAIGLSFMWTDLDDDGGYESLAYKKPGKFTLTMLLFAVTTGIATIILHHGNKNANIRTLKTFKYVAFLTYILFFAVLAMVHEKDNNSDAGRLCVGFVIYSLFEKFGGSPTLVKQRIQEIQQGETLVEENVKV</sequence>
<feature type="transmembrane region" description="Helical" evidence="1">
    <location>
        <begin position="70"/>
        <end position="90"/>
    </location>
</feature>
<evidence type="ECO:0000313" key="3">
    <source>
        <dbReference type="Proteomes" id="UP001497623"/>
    </source>
</evidence>
<organism evidence="2 3">
    <name type="scientific">Meganyctiphanes norvegica</name>
    <name type="common">Northern krill</name>
    <name type="synonym">Thysanopoda norvegica</name>
    <dbReference type="NCBI Taxonomy" id="48144"/>
    <lineage>
        <taxon>Eukaryota</taxon>
        <taxon>Metazoa</taxon>
        <taxon>Ecdysozoa</taxon>
        <taxon>Arthropoda</taxon>
        <taxon>Crustacea</taxon>
        <taxon>Multicrustacea</taxon>
        <taxon>Malacostraca</taxon>
        <taxon>Eumalacostraca</taxon>
        <taxon>Eucarida</taxon>
        <taxon>Euphausiacea</taxon>
        <taxon>Euphausiidae</taxon>
        <taxon>Meganyctiphanes</taxon>
    </lineage>
</organism>
<reference evidence="2 3" key="1">
    <citation type="submission" date="2024-05" db="EMBL/GenBank/DDBJ databases">
        <authorList>
            <person name="Wallberg A."/>
        </authorList>
    </citation>
    <scope>NUCLEOTIDE SEQUENCE [LARGE SCALE GENOMIC DNA]</scope>
</reference>
<feature type="transmembrane region" description="Helical" evidence="1">
    <location>
        <begin position="102"/>
        <end position="121"/>
    </location>
</feature>
<proteinExistence type="predicted"/>
<accession>A0AAV2S087</accession>
<comment type="caution">
    <text evidence="2">The sequence shown here is derived from an EMBL/GenBank/DDBJ whole genome shotgun (WGS) entry which is preliminary data.</text>
</comment>